<dbReference type="Pfam" id="PF06201">
    <property type="entry name" value="PITH"/>
    <property type="match status" value="2"/>
</dbReference>
<proteinExistence type="inferred from homology"/>
<dbReference type="SUPFAM" id="SSF49785">
    <property type="entry name" value="Galactose-binding domain-like"/>
    <property type="match status" value="2"/>
</dbReference>
<evidence type="ECO:0000259" key="3">
    <source>
        <dbReference type="PROSITE" id="PS51532"/>
    </source>
</evidence>
<keyword evidence="5" id="KW-1185">Reference proteome</keyword>
<dbReference type="AlphaFoldDB" id="A0A0C2G937"/>
<feature type="region of interest" description="Disordered" evidence="2">
    <location>
        <begin position="1"/>
        <end position="23"/>
    </location>
</feature>
<evidence type="ECO:0000256" key="1">
    <source>
        <dbReference type="ARBA" id="ARBA00025788"/>
    </source>
</evidence>
<dbReference type="InterPro" id="IPR045099">
    <property type="entry name" value="PITH1-like"/>
</dbReference>
<protein>
    <recommendedName>
        <fullName evidence="3">PITH domain-containing protein</fullName>
    </recommendedName>
</protein>
<dbReference type="EMBL" id="KN741040">
    <property type="protein sequence ID" value="KIH53506.1"/>
    <property type="molecule type" value="Genomic_DNA"/>
</dbReference>
<dbReference type="OrthoDB" id="2635at2759"/>
<dbReference type="Proteomes" id="UP000054047">
    <property type="component" value="Unassembled WGS sequence"/>
</dbReference>
<gene>
    <name evidence="4" type="ORF">ANCDUO_16365</name>
</gene>
<dbReference type="GO" id="GO:0005737">
    <property type="term" value="C:cytoplasm"/>
    <property type="evidence" value="ECO:0007669"/>
    <property type="project" value="UniProtKB-ARBA"/>
</dbReference>
<organism evidence="4 5">
    <name type="scientific">Ancylostoma duodenale</name>
    <dbReference type="NCBI Taxonomy" id="51022"/>
    <lineage>
        <taxon>Eukaryota</taxon>
        <taxon>Metazoa</taxon>
        <taxon>Ecdysozoa</taxon>
        <taxon>Nematoda</taxon>
        <taxon>Chromadorea</taxon>
        <taxon>Rhabditida</taxon>
        <taxon>Rhabditina</taxon>
        <taxon>Rhabditomorpha</taxon>
        <taxon>Strongyloidea</taxon>
        <taxon>Ancylostomatidae</taxon>
        <taxon>Ancylostomatinae</taxon>
        <taxon>Ancylostoma</taxon>
    </lineage>
</organism>
<evidence type="ECO:0000313" key="4">
    <source>
        <dbReference type="EMBL" id="KIH53506.1"/>
    </source>
</evidence>
<dbReference type="PANTHER" id="PTHR12175:SF1">
    <property type="entry name" value="PITH DOMAIN-CONTAINING PROTEIN 1"/>
    <property type="match status" value="1"/>
</dbReference>
<evidence type="ECO:0000256" key="2">
    <source>
        <dbReference type="SAM" id="MobiDB-lite"/>
    </source>
</evidence>
<sequence length="280" mass="31830">MCDHNHEGAGGCHHEATDIPEPGDVKRYDMHQYIDMDKVTVLNENIDGNGKLVFKNMERRLDKTDFVDSDCDEELLFNIPFCGQVRITGMSLIGDEDDSHPAKIRLFKDRPAMSFDDCSIEADQEVDLKQDPNGLVDYPLKASKFGTLSHLSVHIQKNFGAEQTRVYYIGLRGEYQADFKQRMSFDDCSIEADQELDLKQDPNGLVDYPLKASKFGTLSHLSIHIQKNFGAEQTRVYYIGLRGEYQADFKQRVAIATYEARPMLKDHKGEIPDAVGHTLF</sequence>
<dbReference type="Gene3D" id="2.60.120.470">
    <property type="entry name" value="PITH domain"/>
    <property type="match status" value="2"/>
</dbReference>
<feature type="domain" description="PITH" evidence="3">
    <location>
        <begin position="189"/>
        <end position="261"/>
    </location>
</feature>
<name>A0A0C2G937_9BILA</name>
<dbReference type="PROSITE" id="PS51532">
    <property type="entry name" value="PITH"/>
    <property type="match status" value="2"/>
</dbReference>
<feature type="domain" description="PITH" evidence="3">
    <location>
        <begin position="19"/>
        <end position="191"/>
    </location>
</feature>
<dbReference type="PANTHER" id="PTHR12175">
    <property type="entry name" value="AD039 HT014 THIOREDOXIN FAMILY TRP26"/>
    <property type="match status" value="1"/>
</dbReference>
<reference evidence="4 5" key="1">
    <citation type="submission" date="2013-12" db="EMBL/GenBank/DDBJ databases">
        <title>Draft genome of the parsitic nematode Ancylostoma duodenale.</title>
        <authorList>
            <person name="Mitreva M."/>
        </authorList>
    </citation>
    <scope>NUCLEOTIDE SEQUENCE [LARGE SCALE GENOMIC DNA]</scope>
    <source>
        <strain evidence="4 5">Zhejiang</strain>
    </source>
</reference>
<dbReference type="InterPro" id="IPR010400">
    <property type="entry name" value="PITH_dom"/>
</dbReference>
<accession>A0A0C2G937</accession>
<evidence type="ECO:0000313" key="5">
    <source>
        <dbReference type="Proteomes" id="UP000054047"/>
    </source>
</evidence>
<comment type="similarity">
    <text evidence="1">Belongs to the PITHD1 family.</text>
</comment>
<dbReference type="GO" id="GO:0005634">
    <property type="term" value="C:nucleus"/>
    <property type="evidence" value="ECO:0007669"/>
    <property type="project" value="TreeGrafter"/>
</dbReference>
<dbReference type="InterPro" id="IPR008979">
    <property type="entry name" value="Galactose-bd-like_sf"/>
</dbReference>
<dbReference type="InterPro" id="IPR037047">
    <property type="entry name" value="PITH_dom_sf"/>
</dbReference>